<reference evidence="1 2" key="1">
    <citation type="submission" date="2017-11" db="EMBL/GenBank/DDBJ databases">
        <authorList>
            <person name="Seth-Smith MB H."/>
        </authorList>
    </citation>
    <scope>NUCLEOTIDE SEQUENCE [LARGE SCALE GENOMIC DNA]</scope>
    <source>
        <strain evidence="1">E</strain>
    </source>
</reference>
<evidence type="ECO:0000313" key="2">
    <source>
        <dbReference type="Proteomes" id="UP000268684"/>
    </source>
</evidence>
<accession>A0AAJ5T4J7</accession>
<keyword evidence="1" id="KW-0808">Transferase</keyword>
<protein>
    <submittedName>
        <fullName evidence="1">Histidine kinase-, DNA gyrase B-, and HSP90-like ATPase</fullName>
    </submittedName>
</protein>
<dbReference type="RefSeq" id="WP_122168010.1">
    <property type="nucleotide sequence ID" value="NZ_LR025742.1"/>
</dbReference>
<evidence type="ECO:0000313" key="1">
    <source>
        <dbReference type="EMBL" id="VBB12299.1"/>
    </source>
</evidence>
<name>A0AAJ5T4J7_9BURK</name>
<dbReference type="Pfam" id="PF13589">
    <property type="entry name" value="HATPase_c_3"/>
    <property type="match status" value="1"/>
</dbReference>
<dbReference type="InterPro" id="IPR036890">
    <property type="entry name" value="HATPase_C_sf"/>
</dbReference>
<dbReference type="Proteomes" id="UP000268684">
    <property type="component" value="Chromosome I"/>
</dbReference>
<dbReference type="Gene3D" id="3.30.565.10">
    <property type="entry name" value="Histidine kinase-like ATPase, C-terminal domain"/>
    <property type="match status" value="1"/>
</dbReference>
<dbReference type="SUPFAM" id="SSF55874">
    <property type="entry name" value="ATPase domain of HSP90 chaperone/DNA topoisomerase II/histidine kinase"/>
    <property type="match status" value="1"/>
</dbReference>
<dbReference type="AlphaFoldDB" id="A0AAJ5T4J7"/>
<dbReference type="GO" id="GO:0016301">
    <property type="term" value="F:kinase activity"/>
    <property type="evidence" value="ECO:0007669"/>
    <property type="project" value="UniProtKB-KW"/>
</dbReference>
<dbReference type="EMBL" id="LR025742">
    <property type="protein sequence ID" value="VBB12299.1"/>
    <property type="molecule type" value="Genomic_DNA"/>
</dbReference>
<proteinExistence type="predicted"/>
<dbReference type="GeneID" id="71054931"/>
<organism evidence="1 2">
    <name type="scientific">Burkholderia stabilis</name>
    <dbReference type="NCBI Taxonomy" id="95485"/>
    <lineage>
        <taxon>Bacteria</taxon>
        <taxon>Pseudomonadati</taxon>
        <taxon>Pseudomonadota</taxon>
        <taxon>Betaproteobacteria</taxon>
        <taxon>Burkholderiales</taxon>
        <taxon>Burkholderiaceae</taxon>
        <taxon>Burkholderia</taxon>
        <taxon>Burkholderia cepacia complex</taxon>
    </lineage>
</organism>
<gene>
    <name evidence="1" type="ORF">BSTAB16_2463</name>
</gene>
<keyword evidence="1" id="KW-0418">Kinase</keyword>
<sequence>MNSHNKENPEEDFDIVEPAASNLVEALRDIGYSLKSAAADIIDNSISASARHINIRFGWSDNHQPWIAIIDDGKGMSETELVEAMRPGGKDPLGKRRADDLGRFGLGLKTASFSQCRELTVISRQDGPLACRQWNLDLVRKCNHWVLRRPGALEIAGFPVDIAELGSSGTIVLWRQLDRLDLGADPKHHHQVMNERIATICDHVALVFHRFITGEPGKQKIAFRVNGSAIEGYDPFNSRHPATMHLGEEVLEIEGKTVTLCPYILPHHSKVSASEYKALGGKEGYLRGQGFYIYRNRRLIIHGTWFRMARQDEITKLARVQVDIPNTLDHLWTIDVRKSRAQPPEAVRRRLRGILDRIRDSAKRPYTHRGTAALNSARQPVWLRRHHNERISYAPNLEHPLVDEFRSDLPTTMRPRFDGIMAVIGATLPFATLFNDMASRPNETDTSRETMEALEALAELLYGEGGTAPAEIERVMKITEPFCSAPEFVAQYIKRLHAKEN</sequence>
<keyword evidence="2" id="KW-1185">Reference proteome</keyword>